<dbReference type="EMBL" id="BGZK01000210">
    <property type="protein sequence ID" value="GBP28715.1"/>
    <property type="molecule type" value="Genomic_DNA"/>
</dbReference>
<sequence>MVPIECIRLRQFSFVRRIPNLAQSPARRHSPPAVNGCNKVSLVTPAGFTPGPDARRLPVPARASRAPTKVRVSRNSIQHFRYRYRWRTKRVLHERPTADVLSRCMAISDACQSNGSSNTSGGVWMGRKRGRTRSSRSVNN</sequence>
<feature type="compositionally biased region" description="Polar residues" evidence="1">
    <location>
        <begin position="111"/>
        <end position="121"/>
    </location>
</feature>
<evidence type="ECO:0000256" key="1">
    <source>
        <dbReference type="SAM" id="MobiDB-lite"/>
    </source>
</evidence>
<keyword evidence="3" id="KW-1185">Reference proteome</keyword>
<evidence type="ECO:0000313" key="2">
    <source>
        <dbReference type="EMBL" id="GBP28715.1"/>
    </source>
</evidence>
<comment type="caution">
    <text evidence="2">The sequence shown here is derived from an EMBL/GenBank/DDBJ whole genome shotgun (WGS) entry which is preliminary data.</text>
</comment>
<dbReference type="Proteomes" id="UP000299102">
    <property type="component" value="Unassembled WGS sequence"/>
</dbReference>
<gene>
    <name evidence="2" type="ORF">EVAR_19756_1</name>
</gene>
<reference evidence="2 3" key="1">
    <citation type="journal article" date="2019" name="Commun. Biol.">
        <title>The bagworm genome reveals a unique fibroin gene that provides high tensile strength.</title>
        <authorList>
            <person name="Kono N."/>
            <person name="Nakamura H."/>
            <person name="Ohtoshi R."/>
            <person name="Tomita M."/>
            <person name="Numata K."/>
            <person name="Arakawa K."/>
        </authorList>
    </citation>
    <scope>NUCLEOTIDE SEQUENCE [LARGE SCALE GENOMIC DNA]</scope>
</reference>
<dbReference type="AlphaFoldDB" id="A0A4C1UQK1"/>
<accession>A0A4C1UQK1</accession>
<feature type="region of interest" description="Disordered" evidence="1">
    <location>
        <begin position="111"/>
        <end position="140"/>
    </location>
</feature>
<evidence type="ECO:0000313" key="3">
    <source>
        <dbReference type="Proteomes" id="UP000299102"/>
    </source>
</evidence>
<name>A0A4C1UQK1_EUMVA</name>
<proteinExistence type="predicted"/>
<organism evidence="2 3">
    <name type="scientific">Eumeta variegata</name>
    <name type="common">Bagworm moth</name>
    <name type="synonym">Eumeta japonica</name>
    <dbReference type="NCBI Taxonomy" id="151549"/>
    <lineage>
        <taxon>Eukaryota</taxon>
        <taxon>Metazoa</taxon>
        <taxon>Ecdysozoa</taxon>
        <taxon>Arthropoda</taxon>
        <taxon>Hexapoda</taxon>
        <taxon>Insecta</taxon>
        <taxon>Pterygota</taxon>
        <taxon>Neoptera</taxon>
        <taxon>Endopterygota</taxon>
        <taxon>Lepidoptera</taxon>
        <taxon>Glossata</taxon>
        <taxon>Ditrysia</taxon>
        <taxon>Tineoidea</taxon>
        <taxon>Psychidae</taxon>
        <taxon>Oiketicinae</taxon>
        <taxon>Eumeta</taxon>
    </lineage>
</organism>
<protein>
    <submittedName>
        <fullName evidence="2">Uncharacterized protein</fullName>
    </submittedName>
</protein>